<keyword evidence="5" id="KW-1185">Reference proteome</keyword>
<name>A0ABV8MS09_9NEIS</name>
<dbReference type="InterPro" id="IPR036680">
    <property type="entry name" value="SPOR-like_sf"/>
</dbReference>
<feature type="signal peptide" evidence="1">
    <location>
        <begin position="1"/>
        <end position="18"/>
    </location>
</feature>
<gene>
    <name evidence="4" type="ORF">ACFOW7_14140</name>
</gene>
<dbReference type="PANTHER" id="PTHR38731">
    <property type="entry name" value="LIPL45-RELATED LIPOPROTEIN-RELATED"/>
    <property type="match status" value="1"/>
</dbReference>
<keyword evidence="1" id="KW-0732">Signal</keyword>
<feature type="domain" description="FecR protein" evidence="2">
    <location>
        <begin position="51"/>
        <end position="154"/>
    </location>
</feature>
<accession>A0ABV8MS09</accession>
<protein>
    <submittedName>
        <fullName evidence="4">FecR domain-containing protein</fullName>
    </submittedName>
</protein>
<dbReference type="Proteomes" id="UP001595791">
    <property type="component" value="Unassembled WGS sequence"/>
</dbReference>
<dbReference type="Gene3D" id="3.30.70.1070">
    <property type="entry name" value="Sporulation related repeat"/>
    <property type="match status" value="1"/>
</dbReference>
<proteinExistence type="predicted"/>
<comment type="caution">
    <text evidence="4">The sequence shown here is derived from an EMBL/GenBank/DDBJ whole genome shotgun (WGS) entry which is preliminary data.</text>
</comment>
<dbReference type="SUPFAM" id="SSF110997">
    <property type="entry name" value="Sporulation related repeat"/>
    <property type="match status" value="1"/>
</dbReference>
<dbReference type="Gene3D" id="2.60.120.1440">
    <property type="match status" value="1"/>
</dbReference>
<dbReference type="PANTHER" id="PTHR38731:SF1">
    <property type="entry name" value="FECR PROTEIN DOMAIN-CONTAINING PROTEIN"/>
    <property type="match status" value="1"/>
</dbReference>
<evidence type="ECO:0000256" key="1">
    <source>
        <dbReference type="SAM" id="SignalP"/>
    </source>
</evidence>
<reference evidence="5" key="1">
    <citation type="journal article" date="2019" name="Int. J. Syst. Evol. Microbiol.">
        <title>The Global Catalogue of Microorganisms (GCM) 10K type strain sequencing project: providing services to taxonomists for standard genome sequencing and annotation.</title>
        <authorList>
            <consortium name="The Broad Institute Genomics Platform"/>
            <consortium name="The Broad Institute Genome Sequencing Center for Infectious Disease"/>
            <person name="Wu L."/>
            <person name="Ma J."/>
        </authorList>
    </citation>
    <scope>NUCLEOTIDE SEQUENCE [LARGE SCALE GENOMIC DNA]</scope>
    <source>
        <strain evidence="5">LMG 29894</strain>
    </source>
</reference>
<dbReference type="InterPro" id="IPR007730">
    <property type="entry name" value="SPOR-like_dom"/>
</dbReference>
<feature type="chain" id="PRO_5045809623" evidence="1">
    <location>
        <begin position="19"/>
        <end position="284"/>
    </location>
</feature>
<sequence>MRRLLLAALLSAAAYVEAASTVVTAVNMPAWLEREGRTLPLSPSLALQPRDTIRTGPGARVRLQLPEGSEVKLGENAVFRMENLNLSDGRTSPFQATLEVLKGAFRFTTGLLGGERKRQVDVRIQTITAGIRGTDIWGRSDEEKDLVCLLEGRIGVSREGEPAQEMSEPLSFYVAPRGKPSLPISKVDPDKVKNEWAPQTEPQAGQGLTEQNGRWTLTLARVKTQKAALEWYDRLRQAGYAAKIRSGDGHAVRLEQLGSEADAKALGQRLQTEFKTPLAEVKKR</sequence>
<organism evidence="4 5">
    <name type="scientific">Chitinimonas lacunae</name>
    <dbReference type="NCBI Taxonomy" id="1963018"/>
    <lineage>
        <taxon>Bacteria</taxon>
        <taxon>Pseudomonadati</taxon>
        <taxon>Pseudomonadota</taxon>
        <taxon>Betaproteobacteria</taxon>
        <taxon>Neisseriales</taxon>
        <taxon>Chitinibacteraceae</taxon>
        <taxon>Chitinimonas</taxon>
    </lineage>
</organism>
<evidence type="ECO:0000259" key="2">
    <source>
        <dbReference type="Pfam" id="PF04773"/>
    </source>
</evidence>
<evidence type="ECO:0000313" key="5">
    <source>
        <dbReference type="Proteomes" id="UP001595791"/>
    </source>
</evidence>
<dbReference type="InterPro" id="IPR006860">
    <property type="entry name" value="FecR"/>
</dbReference>
<evidence type="ECO:0000259" key="3">
    <source>
        <dbReference type="Pfam" id="PF05036"/>
    </source>
</evidence>
<evidence type="ECO:0000313" key="4">
    <source>
        <dbReference type="EMBL" id="MFC4160479.1"/>
    </source>
</evidence>
<dbReference type="Pfam" id="PF05036">
    <property type="entry name" value="SPOR"/>
    <property type="match status" value="1"/>
</dbReference>
<feature type="domain" description="SPOR" evidence="3">
    <location>
        <begin position="212"/>
        <end position="271"/>
    </location>
</feature>
<dbReference type="EMBL" id="JBHSBU010000001">
    <property type="protein sequence ID" value="MFC4160479.1"/>
    <property type="molecule type" value="Genomic_DNA"/>
</dbReference>
<dbReference type="RefSeq" id="WP_378165358.1">
    <property type="nucleotide sequence ID" value="NZ_JBHSBU010000001.1"/>
</dbReference>
<dbReference type="Pfam" id="PF04773">
    <property type="entry name" value="FecR"/>
    <property type="match status" value="1"/>
</dbReference>